<name>A0A1H7K2W9_9SPHI</name>
<dbReference type="PROSITE" id="PS51257">
    <property type="entry name" value="PROKAR_LIPOPROTEIN"/>
    <property type="match status" value="1"/>
</dbReference>
<keyword evidence="4" id="KW-0472">Membrane</keyword>
<evidence type="ECO:0000256" key="3">
    <source>
        <dbReference type="ARBA" id="ARBA00022729"/>
    </source>
</evidence>
<evidence type="ECO:0000256" key="4">
    <source>
        <dbReference type="ARBA" id="ARBA00023136"/>
    </source>
</evidence>
<comment type="similarity">
    <text evidence="2">Belongs to the SusD family.</text>
</comment>
<evidence type="ECO:0000259" key="6">
    <source>
        <dbReference type="Pfam" id="PF07980"/>
    </source>
</evidence>
<dbReference type="RefSeq" id="WP_090604181.1">
    <property type="nucleotide sequence ID" value="NZ_FNZR01000002.1"/>
</dbReference>
<feature type="domain" description="SusD-like N-terminal" evidence="7">
    <location>
        <begin position="21"/>
        <end position="231"/>
    </location>
</feature>
<sequence>MKLSNAASLVFIVLSASCGREFLEVKSDVSIGTPSSISDYQALLDNSTAKMNIESASSLNIIGADEYFLESDAWHSLPTTNNSLQYKNAYTWMDDFYSGESGNDWNKAYSRILYANLVLEGIARVVPAANERGAWNNVKGSALFFRALNFYQLAQLFCQPYEAATADLALGIPLRLEPDVNLKSTRATVQQTYGQILSDLNESAGLLPDYPQVKMRPSKAAAYGLMARVCLSMQDYQQAGLFAREALDLHGDLMDYNELDPALPYPFPADYGETNVEVVFMNMTLNYPMFGDARMHVADDLLALYEPSDLRRSLFYATGTVDNIFFRGSFIGAGAFFAGIATPELFLISAEAHAREGSDEEALADLNRLREHRFAQGRFNPYRTADAETALDLVLEERRRELAFRGLRWEDLRRLNQTPSHAKTIERWIDGQRYTLEPNSVKYVWPIPDDVIALSGMEQNPR</sequence>
<evidence type="ECO:0000313" key="9">
    <source>
        <dbReference type="Proteomes" id="UP000198916"/>
    </source>
</evidence>
<evidence type="ECO:0000256" key="2">
    <source>
        <dbReference type="ARBA" id="ARBA00006275"/>
    </source>
</evidence>
<dbReference type="InterPro" id="IPR012944">
    <property type="entry name" value="SusD_RagB_dom"/>
</dbReference>
<proteinExistence type="inferred from homology"/>
<comment type="subcellular location">
    <subcellularLocation>
        <location evidence="1">Cell outer membrane</location>
    </subcellularLocation>
</comment>
<gene>
    <name evidence="8" type="ORF">SAMN05421740_102756</name>
</gene>
<dbReference type="EMBL" id="FNZR01000002">
    <property type="protein sequence ID" value="SEK80856.1"/>
    <property type="molecule type" value="Genomic_DNA"/>
</dbReference>
<evidence type="ECO:0000256" key="5">
    <source>
        <dbReference type="ARBA" id="ARBA00023237"/>
    </source>
</evidence>
<dbReference type="Pfam" id="PF07980">
    <property type="entry name" value="SusD_RagB"/>
    <property type="match status" value="1"/>
</dbReference>
<keyword evidence="3" id="KW-0732">Signal</keyword>
<keyword evidence="5" id="KW-0998">Cell outer membrane</keyword>
<protein>
    <submittedName>
        <fullName evidence="8">SusD family protein</fullName>
    </submittedName>
</protein>
<dbReference type="InterPro" id="IPR011990">
    <property type="entry name" value="TPR-like_helical_dom_sf"/>
</dbReference>
<dbReference type="GO" id="GO:0009279">
    <property type="term" value="C:cell outer membrane"/>
    <property type="evidence" value="ECO:0007669"/>
    <property type="project" value="UniProtKB-SubCell"/>
</dbReference>
<dbReference type="InterPro" id="IPR033985">
    <property type="entry name" value="SusD-like_N"/>
</dbReference>
<evidence type="ECO:0000313" key="8">
    <source>
        <dbReference type="EMBL" id="SEK80856.1"/>
    </source>
</evidence>
<dbReference type="Pfam" id="PF14322">
    <property type="entry name" value="SusD-like_3"/>
    <property type="match status" value="1"/>
</dbReference>
<dbReference type="AlphaFoldDB" id="A0A1H7K2W9"/>
<dbReference type="OrthoDB" id="653598at2"/>
<dbReference type="STRING" id="332977.SAMN05421740_102756"/>
<organism evidence="8 9">
    <name type="scientific">Parapedobacter koreensis</name>
    <dbReference type="NCBI Taxonomy" id="332977"/>
    <lineage>
        <taxon>Bacteria</taxon>
        <taxon>Pseudomonadati</taxon>
        <taxon>Bacteroidota</taxon>
        <taxon>Sphingobacteriia</taxon>
        <taxon>Sphingobacteriales</taxon>
        <taxon>Sphingobacteriaceae</taxon>
        <taxon>Parapedobacter</taxon>
    </lineage>
</organism>
<dbReference type="Proteomes" id="UP000198916">
    <property type="component" value="Unassembled WGS sequence"/>
</dbReference>
<evidence type="ECO:0000256" key="1">
    <source>
        <dbReference type="ARBA" id="ARBA00004442"/>
    </source>
</evidence>
<keyword evidence="9" id="KW-1185">Reference proteome</keyword>
<feature type="domain" description="RagB/SusD" evidence="6">
    <location>
        <begin position="344"/>
        <end position="461"/>
    </location>
</feature>
<dbReference type="SUPFAM" id="SSF48452">
    <property type="entry name" value="TPR-like"/>
    <property type="match status" value="1"/>
</dbReference>
<accession>A0A1H7K2W9</accession>
<evidence type="ECO:0000259" key="7">
    <source>
        <dbReference type="Pfam" id="PF14322"/>
    </source>
</evidence>
<reference evidence="9" key="1">
    <citation type="submission" date="2016-10" db="EMBL/GenBank/DDBJ databases">
        <authorList>
            <person name="Varghese N."/>
            <person name="Submissions S."/>
        </authorList>
    </citation>
    <scope>NUCLEOTIDE SEQUENCE [LARGE SCALE GENOMIC DNA]</scope>
    <source>
        <strain evidence="9">Jip14</strain>
    </source>
</reference>
<dbReference type="Gene3D" id="1.25.40.390">
    <property type="match status" value="1"/>
</dbReference>